<name>A0A6L3YAK2_9HYPH</name>
<dbReference type="Gene3D" id="3.50.50.60">
    <property type="entry name" value="FAD/NAD(P)-binding domain"/>
    <property type="match status" value="1"/>
</dbReference>
<dbReference type="Gene3D" id="3.30.9.10">
    <property type="entry name" value="D-Amino Acid Oxidase, subunit A, domain 2"/>
    <property type="match status" value="1"/>
</dbReference>
<protein>
    <submittedName>
        <fullName evidence="4">FAD-binding oxidoreductase</fullName>
    </submittedName>
</protein>
<dbReference type="SUPFAM" id="SSF54373">
    <property type="entry name" value="FAD-linked reductases, C-terminal domain"/>
    <property type="match status" value="1"/>
</dbReference>
<dbReference type="Pfam" id="PF01266">
    <property type="entry name" value="DAO"/>
    <property type="match status" value="1"/>
</dbReference>
<dbReference type="RefSeq" id="WP_137935355.1">
    <property type="nucleotide sequence ID" value="NZ_WBVX01000028.1"/>
</dbReference>
<dbReference type="SUPFAM" id="SSF51905">
    <property type="entry name" value="FAD/NAD(P)-binding domain"/>
    <property type="match status" value="1"/>
</dbReference>
<accession>A0A6L3YAK2</accession>
<keyword evidence="2" id="KW-1133">Transmembrane helix</keyword>
<sequence>MLRLVLSRMKPMYVNANAPKVVVVGAGIVGASAAYFLAKQRIAVSLIDTAGPSAGATGSSDGAVSVASKQPGMMMTLAQKARAFYSQLASEGVLAGIYHPRPTFLISRTEEEMELLEVHAHDLRASGEETEIADSERLKRFVPGLSDAAIGGVVVWNDGHALGYEVTERLLSRSGVEIIRNCRCDAVATAGARVTGVYTSQGLVSADAIVVAAGLGSSRLLGLEDVLFARKGQIVITDRGGIGHAAFDGHLMAASYIAAKRRGSKTAPSRVGLVIDPLKTGQFLLGGTREDNRSDTGTDIESISQIVREAAALYPPLLARRVIRTFSGVRTATRDGLPIVGQHPTIENLVLATGFEGDGICLGPYTGKIVADIITDKVTEPEYSLLAPQRFLAERAAS</sequence>
<dbReference type="EMBL" id="WBVX01000028">
    <property type="protein sequence ID" value="KAB2680303.1"/>
    <property type="molecule type" value="Genomic_DNA"/>
</dbReference>
<keyword evidence="2" id="KW-0812">Transmembrane</keyword>
<feature type="domain" description="FAD dependent oxidoreductase" evidence="3">
    <location>
        <begin position="20"/>
        <end position="372"/>
    </location>
</feature>
<proteinExistence type="predicted"/>
<evidence type="ECO:0000313" key="5">
    <source>
        <dbReference type="Proteomes" id="UP000481643"/>
    </source>
</evidence>
<feature type="transmembrane region" description="Helical" evidence="2">
    <location>
        <begin position="21"/>
        <end position="38"/>
    </location>
</feature>
<dbReference type="PANTHER" id="PTHR13847">
    <property type="entry name" value="SARCOSINE DEHYDROGENASE-RELATED"/>
    <property type="match status" value="1"/>
</dbReference>
<keyword evidence="2" id="KW-0472">Membrane</keyword>
<dbReference type="InterPro" id="IPR036188">
    <property type="entry name" value="FAD/NAD-bd_sf"/>
</dbReference>
<dbReference type="PANTHER" id="PTHR13847:SF287">
    <property type="entry name" value="FAD-DEPENDENT OXIDOREDUCTASE DOMAIN-CONTAINING PROTEIN 1"/>
    <property type="match status" value="1"/>
</dbReference>
<dbReference type="Proteomes" id="UP000481643">
    <property type="component" value="Unassembled WGS sequence"/>
</dbReference>
<comment type="caution">
    <text evidence="4">The sequence shown here is derived from an EMBL/GenBank/DDBJ whole genome shotgun (WGS) entry which is preliminary data.</text>
</comment>
<dbReference type="InterPro" id="IPR006076">
    <property type="entry name" value="FAD-dep_OxRdtase"/>
</dbReference>
<dbReference type="GO" id="GO:0005737">
    <property type="term" value="C:cytoplasm"/>
    <property type="evidence" value="ECO:0007669"/>
    <property type="project" value="TreeGrafter"/>
</dbReference>
<keyword evidence="1" id="KW-0560">Oxidoreductase</keyword>
<dbReference type="AlphaFoldDB" id="A0A6L3YAK2"/>
<organism evidence="4 5">
    <name type="scientific">Brucella tritici</name>
    <dbReference type="NCBI Taxonomy" id="94626"/>
    <lineage>
        <taxon>Bacteria</taxon>
        <taxon>Pseudomonadati</taxon>
        <taxon>Pseudomonadota</taxon>
        <taxon>Alphaproteobacteria</taxon>
        <taxon>Hyphomicrobiales</taxon>
        <taxon>Brucellaceae</taxon>
        <taxon>Brucella/Ochrobactrum group</taxon>
        <taxon>Brucella</taxon>
    </lineage>
</organism>
<reference evidence="4 5" key="1">
    <citation type="submission" date="2019-09" db="EMBL/GenBank/DDBJ databases">
        <title>Taxonomic organization of the family Brucellaceae based on a phylogenomic approach.</title>
        <authorList>
            <person name="Leclercq S."/>
            <person name="Cloeckaert A."/>
            <person name="Zygmunt M.S."/>
        </authorList>
    </citation>
    <scope>NUCLEOTIDE SEQUENCE [LARGE SCALE GENOMIC DNA]</scope>
    <source>
        <strain evidence="4 5">WS1830</strain>
    </source>
</reference>
<evidence type="ECO:0000256" key="2">
    <source>
        <dbReference type="SAM" id="Phobius"/>
    </source>
</evidence>
<evidence type="ECO:0000259" key="3">
    <source>
        <dbReference type="Pfam" id="PF01266"/>
    </source>
</evidence>
<dbReference type="GO" id="GO:0016491">
    <property type="term" value="F:oxidoreductase activity"/>
    <property type="evidence" value="ECO:0007669"/>
    <property type="project" value="UniProtKB-KW"/>
</dbReference>
<evidence type="ECO:0000313" key="4">
    <source>
        <dbReference type="EMBL" id="KAB2680303.1"/>
    </source>
</evidence>
<gene>
    <name evidence="4" type="ORF">F9L08_21640</name>
</gene>
<evidence type="ECO:0000256" key="1">
    <source>
        <dbReference type="ARBA" id="ARBA00023002"/>
    </source>
</evidence>